<evidence type="ECO:0000313" key="2">
    <source>
        <dbReference type="EMBL" id="SHK06889.1"/>
    </source>
</evidence>
<reference evidence="2 3" key="1">
    <citation type="submission" date="2016-11" db="EMBL/GenBank/DDBJ databases">
        <authorList>
            <person name="Jaros S."/>
            <person name="Januszkiewicz K."/>
            <person name="Wedrychowicz H."/>
        </authorList>
    </citation>
    <scope>NUCLEOTIDE SEQUENCE [LARGE SCALE GENOMIC DNA]</scope>
    <source>
        <strain evidence="2 3">DSM 43832</strain>
    </source>
</reference>
<evidence type="ECO:0000259" key="1">
    <source>
        <dbReference type="Pfam" id="PF16571"/>
    </source>
</evidence>
<name>A0A1M6PG08_PSETH</name>
<keyword evidence="2" id="KW-0863">Zinc-finger</keyword>
<dbReference type="AlphaFoldDB" id="A0A1M6PG08"/>
<keyword evidence="3" id="KW-1185">Reference proteome</keyword>
<gene>
    <name evidence="2" type="ORF">SAMN05443637_102249</name>
</gene>
<organism evidence="2 3">
    <name type="scientific">Pseudonocardia thermophila</name>
    <dbReference type="NCBI Taxonomy" id="1848"/>
    <lineage>
        <taxon>Bacteria</taxon>
        <taxon>Bacillati</taxon>
        <taxon>Actinomycetota</taxon>
        <taxon>Actinomycetes</taxon>
        <taxon>Pseudonocardiales</taxon>
        <taxon>Pseudonocardiaceae</taxon>
        <taxon>Pseudonocardia</taxon>
    </lineage>
</organism>
<keyword evidence="2" id="KW-0862">Zinc</keyword>
<feature type="domain" description="Elongation factor G-binding protein C-terminal treble-clef zinc-finger" evidence="1">
    <location>
        <begin position="8"/>
        <end position="164"/>
    </location>
</feature>
<sequence length="168" mass="18284">MNPLTAAQIRASFVNATRREISQATLPDLDALRWDRLDYLGWRDRKAPLAAYVVVELDGAPTGIVLRAADRGDGAPRRALCTWCEDVIEIADVTLYTARRAGAPGRNGASIGTLVCTDFRCSANVRRRPTSAEAGTGAAEIRELLVAGRVAGLQERCERFVREVASTR</sequence>
<dbReference type="InterPro" id="IPR032330">
    <property type="entry name" value="EF-G-binding_C"/>
</dbReference>
<dbReference type="EMBL" id="FRAP01000002">
    <property type="protein sequence ID" value="SHK06889.1"/>
    <property type="molecule type" value="Genomic_DNA"/>
</dbReference>
<proteinExistence type="predicted"/>
<dbReference type="GO" id="GO:0008270">
    <property type="term" value="F:zinc ion binding"/>
    <property type="evidence" value="ECO:0007669"/>
    <property type="project" value="UniProtKB-KW"/>
</dbReference>
<dbReference type="Proteomes" id="UP000184363">
    <property type="component" value="Unassembled WGS sequence"/>
</dbReference>
<dbReference type="RefSeq" id="WP_073455375.1">
    <property type="nucleotide sequence ID" value="NZ_CALGVN010000018.1"/>
</dbReference>
<protein>
    <submittedName>
        <fullName evidence="2">FBP C-terminal treble-clef zinc-finger</fullName>
    </submittedName>
</protein>
<dbReference type="Pfam" id="PF16571">
    <property type="entry name" value="FBP_C"/>
    <property type="match status" value="1"/>
</dbReference>
<keyword evidence="2" id="KW-0479">Metal-binding</keyword>
<evidence type="ECO:0000313" key="3">
    <source>
        <dbReference type="Proteomes" id="UP000184363"/>
    </source>
</evidence>
<accession>A0A1M6PG08</accession>
<dbReference type="OrthoDB" id="4171838at2"/>